<dbReference type="EnsemblMetazoa" id="MDOA011212-RB">
    <property type="protein sequence ID" value="MDOA011212-PB"/>
    <property type="gene ID" value="MDOA011212"/>
</dbReference>
<name>A0A1I8N3Q8_MUSDO</name>
<organism evidence="1">
    <name type="scientific">Musca domestica</name>
    <name type="common">House fly</name>
    <dbReference type="NCBI Taxonomy" id="7370"/>
    <lineage>
        <taxon>Eukaryota</taxon>
        <taxon>Metazoa</taxon>
        <taxon>Ecdysozoa</taxon>
        <taxon>Arthropoda</taxon>
        <taxon>Hexapoda</taxon>
        <taxon>Insecta</taxon>
        <taxon>Pterygota</taxon>
        <taxon>Neoptera</taxon>
        <taxon>Endopterygota</taxon>
        <taxon>Diptera</taxon>
        <taxon>Brachycera</taxon>
        <taxon>Muscomorpha</taxon>
        <taxon>Muscoidea</taxon>
        <taxon>Muscidae</taxon>
        <taxon>Musca</taxon>
    </lineage>
</organism>
<sequence length="114" mass="13317">MALVNRYMAHDLELCGIIVQNLIKSQQNLNKLWFLVEKVDGYFAATIFLLFIHNGLCIVYTVNWAYLRVIYEPKYTTQMVLIVFAFIVILIQFKMEDVSLGALYATQKLFGKWN</sequence>
<proteinExistence type="predicted"/>
<protein>
    <submittedName>
        <fullName evidence="1">Uncharacterized protein</fullName>
    </submittedName>
</protein>
<dbReference type="VEuPathDB" id="VectorBase:MDOA011212"/>
<dbReference type="AlphaFoldDB" id="A0A1I8N3Q8"/>
<accession>A0A1I8N3Q8</accession>
<evidence type="ECO:0000313" key="1">
    <source>
        <dbReference type="EnsemblMetazoa" id="MDOA011212-PB"/>
    </source>
</evidence>
<reference evidence="1" key="1">
    <citation type="submission" date="2020-05" db="UniProtKB">
        <authorList>
            <consortium name="EnsemblMetazoa"/>
        </authorList>
    </citation>
    <scope>IDENTIFICATION</scope>
    <source>
        <strain evidence="1">Aabys</strain>
    </source>
</reference>